<keyword evidence="1" id="KW-0472">Membrane</keyword>
<proteinExistence type="predicted"/>
<name>A0AAV5MDT9_9ROSI</name>
<keyword evidence="1" id="KW-1133">Transmembrane helix</keyword>
<keyword evidence="1" id="KW-0812">Transmembrane</keyword>
<organism evidence="3 4">
    <name type="scientific">Rubroshorea leprosula</name>
    <dbReference type="NCBI Taxonomy" id="152421"/>
    <lineage>
        <taxon>Eukaryota</taxon>
        <taxon>Viridiplantae</taxon>
        <taxon>Streptophyta</taxon>
        <taxon>Embryophyta</taxon>
        <taxon>Tracheophyta</taxon>
        <taxon>Spermatophyta</taxon>
        <taxon>Magnoliopsida</taxon>
        <taxon>eudicotyledons</taxon>
        <taxon>Gunneridae</taxon>
        <taxon>Pentapetalae</taxon>
        <taxon>rosids</taxon>
        <taxon>malvids</taxon>
        <taxon>Malvales</taxon>
        <taxon>Dipterocarpaceae</taxon>
        <taxon>Rubroshorea</taxon>
    </lineage>
</organism>
<dbReference type="AlphaFoldDB" id="A0AAV5MDT9"/>
<dbReference type="PANTHER" id="PTHR11439:SF461">
    <property type="entry name" value="OS10G0432200 PROTEIN"/>
    <property type="match status" value="1"/>
</dbReference>
<dbReference type="PANTHER" id="PTHR11439">
    <property type="entry name" value="GAG-POL-RELATED RETROTRANSPOSON"/>
    <property type="match status" value="1"/>
</dbReference>
<feature type="transmembrane region" description="Helical" evidence="1">
    <location>
        <begin position="12"/>
        <end position="34"/>
    </location>
</feature>
<evidence type="ECO:0000313" key="3">
    <source>
        <dbReference type="EMBL" id="GKV47642.1"/>
    </source>
</evidence>
<comment type="caution">
    <text evidence="3">The sequence shown here is derived from an EMBL/GenBank/DDBJ whole genome shotgun (WGS) entry which is preliminary data.</text>
</comment>
<dbReference type="EMBL" id="BPVZ01000232">
    <property type="protein sequence ID" value="GKV47642.1"/>
    <property type="molecule type" value="Genomic_DNA"/>
</dbReference>
<protein>
    <recommendedName>
        <fullName evidence="2">Reverse transcriptase Ty1/copia-type domain-containing protein</fullName>
    </recommendedName>
</protein>
<feature type="domain" description="Reverse transcriptase Ty1/copia-type" evidence="2">
    <location>
        <begin position="124"/>
        <end position="225"/>
    </location>
</feature>
<dbReference type="CDD" id="cd09272">
    <property type="entry name" value="RNase_HI_RT_Ty1"/>
    <property type="match status" value="1"/>
</dbReference>
<evidence type="ECO:0000313" key="4">
    <source>
        <dbReference type="Proteomes" id="UP001054252"/>
    </source>
</evidence>
<dbReference type="Pfam" id="PF07727">
    <property type="entry name" value="RVT_2"/>
    <property type="match status" value="1"/>
</dbReference>
<sequence>MILLLRSYVTKTLSFTSCCLLGTHYVLIILRLQIVIISSTSIFSNPSIELFPSDSDTSTFDELYSALPHALTSSTEDDLPVGDALDNYELSSTSSSVSPVDVPYDIVESTNEPVVPSLSHPTQVRLVVKGLTLEYGINYEETFTLVAHLTSTCSLLTIITIRRWKLFQMDVKNIFLNVDLEKEVYMKPPPRLNHPSNKVCRLRCALYDLKQSPQAWYAKFNAIVNDGYLLSQVKYAFDLASKAKLNDSKSVFTPLKPHVKLTPIDGSPLSDPTRYWQLVSSLVYLTMTCLDIAYAIHIVSQFITTPRSTHYAVVLYTICYVQGALFHGLHFSINSSLLLCAYSNVNWASDPSDCRSTTGYCPFVGILLSPSRARNKLCHLALILKLRDLDDITSKLLSLQWLLQDMGIPQPSSTDLYCDNQNAIQMAYNDVFHEHTKHIKVNCHFIHHHVAKETIHLIFISSIDQLANWFTKSHFPRCFQNLLSKIKLISSPPP</sequence>
<reference evidence="3 4" key="1">
    <citation type="journal article" date="2021" name="Commun. Biol.">
        <title>The genome of Shorea leprosula (Dipterocarpaceae) highlights the ecological relevance of drought in aseasonal tropical rainforests.</title>
        <authorList>
            <person name="Ng K.K.S."/>
            <person name="Kobayashi M.J."/>
            <person name="Fawcett J.A."/>
            <person name="Hatakeyama M."/>
            <person name="Paape T."/>
            <person name="Ng C.H."/>
            <person name="Ang C.C."/>
            <person name="Tnah L.H."/>
            <person name="Lee C.T."/>
            <person name="Nishiyama T."/>
            <person name="Sese J."/>
            <person name="O'Brien M.J."/>
            <person name="Copetti D."/>
            <person name="Mohd Noor M.I."/>
            <person name="Ong R.C."/>
            <person name="Putra M."/>
            <person name="Sireger I.Z."/>
            <person name="Indrioko S."/>
            <person name="Kosugi Y."/>
            <person name="Izuno A."/>
            <person name="Isagi Y."/>
            <person name="Lee S.L."/>
            <person name="Shimizu K.K."/>
        </authorList>
    </citation>
    <scope>NUCLEOTIDE SEQUENCE [LARGE SCALE GENOMIC DNA]</scope>
    <source>
        <strain evidence="3">214</strain>
    </source>
</reference>
<gene>
    <name evidence="3" type="ORF">SLEP1_g54522</name>
</gene>
<dbReference type="InterPro" id="IPR013103">
    <property type="entry name" value="RVT_2"/>
</dbReference>
<evidence type="ECO:0000256" key="1">
    <source>
        <dbReference type="SAM" id="Phobius"/>
    </source>
</evidence>
<evidence type="ECO:0000259" key="2">
    <source>
        <dbReference type="Pfam" id="PF07727"/>
    </source>
</evidence>
<keyword evidence="4" id="KW-1185">Reference proteome</keyword>
<dbReference type="Proteomes" id="UP001054252">
    <property type="component" value="Unassembled WGS sequence"/>
</dbReference>
<accession>A0AAV5MDT9</accession>